<dbReference type="PANTHER" id="PTHR21098:SF0">
    <property type="entry name" value="RIBOFLAVIN SYNTHASE"/>
    <property type="match status" value="1"/>
</dbReference>
<dbReference type="NCBIfam" id="NF009566">
    <property type="entry name" value="PRK13020.1"/>
    <property type="match status" value="1"/>
</dbReference>
<dbReference type="Proteomes" id="UP000016480">
    <property type="component" value="Unassembled WGS sequence"/>
</dbReference>
<dbReference type="GO" id="GO:0004746">
    <property type="term" value="F:riboflavin synthase activity"/>
    <property type="evidence" value="ECO:0007669"/>
    <property type="project" value="UniProtKB-UniRule"/>
</dbReference>
<evidence type="ECO:0000256" key="1">
    <source>
        <dbReference type="ARBA" id="ARBA00022737"/>
    </source>
</evidence>
<keyword evidence="1" id="KW-0677">Repeat</keyword>
<dbReference type="PANTHER" id="PTHR21098">
    <property type="entry name" value="RIBOFLAVIN SYNTHASE ALPHA CHAIN"/>
    <property type="match status" value="1"/>
</dbReference>
<evidence type="ECO:0000313" key="6">
    <source>
        <dbReference type="Proteomes" id="UP000016480"/>
    </source>
</evidence>
<gene>
    <name evidence="5" type="primary">ribE</name>
    <name evidence="5" type="ORF">PRUB_a0462</name>
</gene>
<dbReference type="NCBIfam" id="TIGR00187">
    <property type="entry name" value="ribE"/>
    <property type="match status" value="1"/>
</dbReference>
<dbReference type="InterPro" id="IPR023366">
    <property type="entry name" value="ATP_synth_asu-like_sf"/>
</dbReference>
<dbReference type="GO" id="GO:0009231">
    <property type="term" value="P:riboflavin biosynthetic process"/>
    <property type="evidence" value="ECO:0007669"/>
    <property type="project" value="TreeGrafter"/>
</dbReference>
<dbReference type="NCBIfam" id="NF006767">
    <property type="entry name" value="PRK09289.1"/>
    <property type="match status" value="1"/>
</dbReference>
<evidence type="ECO:0000256" key="3">
    <source>
        <dbReference type="PROSITE-ProRule" id="PRU00524"/>
    </source>
</evidence>
<proteinExistence type="predicted"/>
<organism evidence="5 6">
    <name type="scientific">Pseudoalteromonas rubra</name>
    <dbReference type="NCBI Taxonomy" id="43658"/>
    <lineage>
        <taxon>Bacteria</taxon>
        <taxon>Pseudomonadati</taxon>
        <taxon>Pseudomonadota</taxon>
        <taxon>Gammaproteobacteria</taxon>
        <taxon>Alteromonadales</taxon>
        <taxon>Pseudoalteromonadaceae</taxon>
        <taxon>Pseudoalteromonas</taxon>
    </lineage>
</organism>
<accession>A0A8T0C7Q9</accession>
<feature type="repeat" description="Lumazine-binding" evidence="3">
    <location>
        <begin position="18"/>
        <end position="120"/>
    </location>
</feature>
<dbReference type="PROSITE" id="PS51177">
    <property type="entry name" value="LUMAZINE_BIND"/>
    <property type="match status" value="2"/>
</dbReference>
<name>A0A8T0C7Q9_9GAMM</name>
<comment type="caution">
    <text evidence="5">The sequence shown here is derived from an EMBL/GenBank/DDBJ whole genome shotgun (WGS) entry which is preliminary data.</text>
</comment>
<feature type="repeat" description="Lumazine-binding" evidence="3">
    <location>
        <begin position="121"/>
        <end position="217"/>
    </location>
</feature>
<dbReference type="InterPro" id="IPR026017">
    <property type="entry name" value="Lumazine-bd_dom"/>
</dbReference>
<evidence type="ECO:0000259" key="4">
    <source>
        <dbReference type="PROSITE" id="PS51177"/>
    </source>
</evidence>
<evidence type="ECO:0000256" key="2">
    <source>
        <dbReference type="NCBIfam" id="TIGR00187"/>
    </source>
</evidence>
<feature type="domain" description="Lumazine-binding" evidence="4">
    <location>
        <begin position="18"/>
        <end position="120"/>
    </location>
</feature>
<dbReference type="SUPFAM" id="SSF63380">
    <property type="entry name" value="Riboflavin synthase domain-like"/>
    <property type="match status" value="2"/>
</dbReference>
<dbReference type="PIRSF" id="PIRSF000498">
    <property type="entry name" value="Riboflavin_syn_A"/>
    <property type="match status" value="1"/>
</dbReference>
<dbReference type="InterPro" id="IPR001783">
    <property type="entry name" value="Lumazine-bd"/>
</dbReference>
<dbReference type="AlphaFoldDB" id="A0A8T0C7Q9"/>
<dbReference type="EC" id="2.5.1.9" evidence="2"/>
<dbReference type="InterPro" id="IPR017938">
    <property type="entry name" value="Riboflavin_synthase-like_b-brl"/>
</dbReference>
<evidence type="ECO:0000313" key="5">
    <source>
        <dbReference type="EMBL" id="KAF7786025.1"/>
    </source>
</evidence>
<dbReference type="CDD" id="cd00402">
    <property type="entry name" value="Riboflavin_synthase_like"/>
    <property type="match status" value="1"/>
</dbReference>
<protein>
    <recommendedName>
        <fullName evidence="2">Riboflavin synthase</fullName>
        <ecNumber evidence="2">2.5.1.9</ecNumber>
    </recommendedName>
</protein>
<reference evidence="5 6" key="1">
    <citation type="journal article" date="2012" name="J. Bacteriol.">
        <title>Genome sequence of the cycloprodigiosin-producing bacterial strain Pseudoalteromonas rubra ATCC 29570(T).</title>
        <authorList>
            <person name="Xie B.B."/>
            <person name="Shu Y.L."/>
            <person name="Qin Q.L."/>
            <person name="Rong J.C."/>
            <person name="Zhang X.Y."/>
            <person name="Chen X.L."/>
            <person name="Zhou B.C."/>
            <person name="Zhang Y.Z."/>
        </authorList>
    </citation>
    <scope>NUCLEOTIDE SEQUENCE [LARGE SCALE GENOMIC DNA]</scope>
    <source>
        <strain evidence="5 6">DSM 6842</strain>
    </source>
</reference>
<feature type="domain" description="Lumazine-binding" evidence="4">
    <location>
        <begin position="121"/>
        <end position="217"/>
    </location>
</feature>
<dbReference type="EMBL" id="AHCD03000035">
    <property type="protein sequence ID" value="KAF7786025.1"/>
    <property type="molecule type" value="Genomic_DNA"/>
</dbReference>
<sequence>MSVWVTLRGIILENLSVMFTGIVQTQATVVSAVLREGIMKLVLSVDSRYLEKLTHGASIAINGCCLTVTDFEVRGADVVGQVSFDVIDETLQLTNLSILQQGSRVNFERSVTFGTELGGHIVSGHVHCQATIMAYIQEADNCRIKLAIPEEWKKYILYKGFISVNGASLTVGKLEEDGFWLHLIPETLTLTNIGTARVGDLFNIEVDQQTYTTVNTVEHYLRKNRGNFSL</sequence>
<dbReference type="Pfam" id="PF00677">
    <property type="entry name" value="Lum_binding"/>
    <property type="match status" value="2"/>
</dbReference>
<dbReference type="Gene3D" id="2.40.30.20">
    <property type="match status" value="2"/>
</dbReference>